<dbReference type="KEGG" id="rsz:108808163"/>
<reference evidence="3" key="1">
    <citation type="journal article" date="2019" name="Database">
        <title>The radish genome database (RadishGD): an integrated information resource for radish genomics.</title>
        <authorList>
            <person name="Yu H.J."/>
            <person name="Baek S."/>
            <person name="Lee Y.J."/>
            <person name="Cho A."/>
            <person name="Mun J.H."/>
        </authorList>
    </citation>
    <scope>NUCLEOTIDE SEQUENCE [LARGE SCALE GENOMIC DNA]</scope>
    <source>
        <strain evidence="3">cv. WK10039</strain>
    </source>
</reference>
<dbReference type="PANTHER" id="PTHR35046">
    <property type="entry name" value="ZINC KNUCKLE (CCHC-TYPE) FAMILY PROTEIN"/>
    <property type="match status" value="1"/>
</dbReference>
<dbReference type="SUPFAM" id="SSF53098">
    <property type="entry name" value="Ribonuclease H-like"/>
    <property type="match status" value="1"/>
</dbReference>
<dbReference type="InterPro" id="IPR012337">
    <property type="entry name" value="RNaseH-like_sf"/>
</dbReference>
<evidence type="ECO:0000259" key="2">
    <source>
        <dbReference type="Pfam" id="PF24626"/>
    </source>
</evidence>
<reference evidence="4" key="2">
    <citation type="submission" date="2025-08" db="UniProtKB">
        <authorList>
            <consortium name="RefSeq"/>
        </authorList>
    </citation>
    <scope>IDENTIFICATION</scope>
    <source>
        <tissue evidence="4">Leaf</tissue>
    </source>
</reference>
<keyword evidence="3" id="KW-1185">Reference proteome</keyword>
<dbReference type="Pfam" id="PF17921">
    <property type="entry name" value="Integrase_H2C2"/>
    <property type="match status" value="1"/>
</dbReference>
<evidence type="ECO:0000313" key="3">
    <source>
        <dbReference type="Proteomes" id="UP000504610"/>
    </source>
</evidence>
<evidence type="ECO:0000313" key="4">
    <source>
        <dbReference type="RefSeq" id="XP_018435851.1"/>
    </source>
</evidence>
<protein>
    <submittedName>
        <fullName evidence="4">Uncharacterized protein LOC108808163</fullName>
    </submittedName>
</protein>
<dbReference type="InterPro" id="IPR041588">
    <property type="entry name" value="Integrase_H2C2"/>
</dbReference>
<dbReference type="Gene3D" id="1.10.340.70">
    <property type="match status" value="1"/>
</dbReference>
<feature type="domain" description="Tf2-1-like SH3-like" evidence="2">
    <location>
        <begin position="256"/>
        <end position="303"/>
    </location>
</feature>
<proteinExistence type="predicted"/>
<dbReference type="InterPro" id="IPR036397">
    <property type="entry name" value="RNaseH_sf"/>
</dbReference>
<dbReference type="InterPro" id="IPR056924">
    <property type="entry name" value="SH3_Tf2-1"/>
</dbReference>
<dbReference type="Proteomes" id="UP000504610">
    <property type="component" value="Chromosome 6"/>
</dbReference>
<evidence type="ECO:0000259" key="1">
    <source>
        <dbReference type="Pfam" id="PF17921"/>
    </source>
</evidence>
<dbReference type="RefSeq" id="XP_018435851.1">
    <property type="nucleotide sequence ID" value="XM_018580349.1"/>
</dbReference>
<dbReference type="GeneID" id="108808163"/>
<name>A0A6J0JJP4_RAPSA</name>
<accession>A0A6J0JJP4</accession>
<gene>
    <name evidence="4" type="primary">LOC108808163</name>
</gene>
<dbReference type="Pfam" id="PF24626">
    <property type="entry name" value="SH3_Tf2-1"/>
    <property type="match status" value="1"/>
</dbReference>
<dbReference type="AlphaFoldDB" id="A0A6J0JJP4"/>
<sequence>MGSRDKVSTILASQFAYFQQFTFVIKHKAGVLNKVADALCLRQSLLSTLHTSVPGFSVLPDMYPTDSFFGKFWIDAVEGRCSDYFVLEGFLFRGIQLCIPECSLGLQIIKEFHSEGHVGRDRTLQLVTHSYFWPSLRRDVERYVLHCGIFQASKGHASNLHSHGLILALIFVLVLPRTQRGHDSIMVVVDRFSKMAHFLACRKMTDAAQVRSLFFQEIYKLYGLPQSIVSDRDSDFLSHFWRGQYQNMGFNRFPPGMYNKLKPRKIGPLDILEKISGNAYPLRLPPDMNTADIFNVKHLSSFHGDDDVTNSGSNFSSPGAT</sequence>
<dbReference type="Gene3D" id="3.30.420.10">
    <property type="entry name" value="Ribonuclease H-like superfamily/Ribonuclease H"/>
    <property type="match status" value="1"/>
</dbReference>
<dbReference type="GO" id="GO:0003676">
    <property type="term" value="F:nucleic acid binding"/>
    <property type="evidence" value="ECO:0007669"/>
    <property type="project" value="InterPro"/>
</dbReference>
<dbReference type="PANTHER" id="PTHR35046:SF18">
    <property type="entry name" value="RNA-DIRECTED DNA POLYMERASE"/>
    <property type="match status" value="1"/>
</dbReference>
<organism evidence="3 4">
    <name type="scientific">Raphanus sativus</name>
    <name type="common">Radish</name>
    <name type="synonym">Raphanus raphanistrum var. sativus</name>
    <dbReference type="NCBI Taxonomy" id="3726"/>
    <lineage>
        <taxon>Eukaryota</taxon>
        <taxon>Viridiplantae</taxon>
        <taxon>Streptophyta</taxon>
        <taxon>Embryophyta</taxon>
        <taxon>Tracheophyta</taxon>
        <taxon>Spermatophyta</taxon>
        <taxon>Magnoliopsida</taxon>
        <taxon>eudicotyledons</taxon>
        <taxon>Gunneridae</taxon>
        <taxon>Pentapetalae</taxon>
        <taxon>rosids</taxon>
        <taxon>malvids</taxon>
        <taxon>Brassicales</taxon>
        <taxon>Brassicaceae</taxon>
        <taxon>Brassiceae</taxon>
        <taxon>Raphanus</taxon>
    </lineage>
</organism>
<feature type="domain" description="Integrase zinc-binding" evidence="1">
    <location>
        <begin position="103"/>
        <end position="154"/>
    </location>
</feature>
<dbReference type="OrthoDB" id="407598at2759"/>